<dbReference type="SUPFAM" id="SSF52266">
    <property type="entry name" value="SGNH hydrolase"/>
    <property type="match status" value="1"/>
</dbReference>
<dbReference type="PANTHER" id="PTHR30383:SF5">
    <property type="entry name" value="SGNH HYDROLASE-TYPE ESTERASE DOMAIN-CONTAINING PROTEIN"/>
    <property type="match status" value="1"/>
</dbReference>
<dbReference type="Proteomes" id="UP000192333">
    <property type="component" value="Chromosome I"/>
</dbReference>
<dbReference type="AlphaFoldDB" id="A0A1W2H2Z8"/>
<dbReference type="InterPro" id="IPR036514">
    <property type="entry name" value="SGNH_hydro_sf"/>
</dbReference>
<keyword evidence="3" id="KW-1185">Reference proteome</keyword>
<evidence type="ECO:0000259" key="1">
    <source>
        <dbReference type="Pfam" id="PF13472"/>
    </source>
</evidence>
<evidence type="ECO:0000313" key="2">
    <source>
        <dbReference type="EMBL" id="SMD43271.1"/>
    </source>
</evidence>
<accession>A0A1W2H2Z8</accession>
<dbReference type="Pfam" id="PF13472">
    <property type="entry name" value="Lipase_GDSL_2"/>
    <property type="match status" value="1"/>
</dbReference>
<name>A0A1W2H2Z8_9BACT</name>
<dbReference type="InterPro" id="IPR051532">
    <property type="entry name" value="Ester_Hydrolysis_Enzymes"/>
</dbReference>
<sequence>MDKAVRSIKFLSVLSIVLCFSMGLAFGQEKSRFWDDVQTIKKFDKIYRPTENSIVFVGSSSIRLWNDAEQIFAKYNVLNRGLGGTVVNDIIFYADELIFDYNPRQVVIYVGENDLGDGTTPADTIFARTKQLFNTIRAKLPEVPIAYISIKPSPGRDYAKDVLIRTNELILSYVSTQQNIEYVDVFKTMVNKDGTYRTELFLSDNIHMTPEGYKIWKKTLMPFLIKK</sequence>
<dbReference type="Gene3D" id="3.40.50.1110">
    <property type="entry name" value="SGNH hydrolase"/>
    <property type="match status" value="1"/>
</dbReference>
<evidence type="ECO:0000313" key="3">
    <source>
        <dbReference type="Proteomes" id="UP000192333"/>
    </source>
</evidence>
<organism evidence="2 3">
    <name type="scientific">Aquiflexum balticum DSM 16537</name>
    <dbReference type="NCBI Taxonomy" id="758820"/>
    <lineage>
        <taxon>Bacteria</taxon>
        <taxon>Pseudomonadati</taxon>
        <taxon>Bacteroidota</taxon>
        <taxon>Cytophagia</taxon>
        <taxon>Cytophagales</taxon>
        <taxon>Cyclobacteriaceae</taxon>
        <taxon>Aquiflexum</taxon>
    </lineage>
</organism>
<protein>
    <submittedName>
        <fullName evidence="2">Lysophospholipase L1</fullName>
    </submittedName>
</protein>
<dbReference type="InterPro" id="IPR013830">
    <property type="entry name" value="SGNH_hydro"/>
</dbReference>
<feature type="domain" description="SGNH hydrolase-type esterase" evidence="1">
    <location>
        <begin position="60"/>
        <end position="215"/>
    </location>
</feature>
<dbReference type="GO" id="GO:0004622">
    <property type="term" value="F:phosphatidylcholine lysophospholipase activity"/>
    <property type="evidence" value="ECO:0007669"/>
    <property type="project" value="TreeGrafter"/>
</dbReference>
<dbReference type="EMBL" id="LT838813">
    <property type="protein sequence ID" value="SMD43271.1"/>
    <property type="molecule type" value="Genomic_DNA"/>
</dbReference>
<dbReference type="PANTHER" id="PTHR30383">
    <property type="entry name" value="THIOESTERASE 1/PROTEASE 1/LYSOPHOSPHOLIPASE L1"/>
    <property type="match status" value="1"/>
</dbReference>
<proteinExistence type="predicted"/>
<dbReference type="STRING" id="758820.SAMN00777080_1856"/>
<dbReference type="RefSeq" id="WP_084120008.1">
    <property type="nucleotide sequence ID" value="NZ_LT838813.1"/>
</dbReference>
<gene>
    <name evidence="2" type="ORF">SAMN00777080_1856</name>
</gene>
<reference evidence="3" key="1">
    <citation type="submission" date="2017-04" db="EMBL/GenBank/DDBJ databases">
        <authorList>
            <person name="Varghese N."/>
            <person name="Submissions S."/>
        </authorList>
    </citation>
    <scope>NUCLEOTIDE SEQUENCE [LARGE SCALE GENOMIC DNA]</scope>
    <source>
        <strain evidence="3">DSM 16537</strain>
    </source>
</reference>